<keyword evidence="1" id="KW-0547">Nucleotide-binding</keyword>
<dbReference type="EMBL" id="CP143528">
    <property type="protein sequence ID" value="WVS92202.1"/>
    <property type="molecule type" value="Genomic_DNA"/>
</dbReference>
<accession>A0ACD5A2Y0</accession>
<evidence type="ECO:0000313" key="1">
    <source>
        <dbReference type="EMBL" id="WVS92202.1"/>
    </source>
</evidence>
<name>A0ACD5A2Y0_SYNEL</name>
<gene>
    <name evidence="1" type="ORF">DOP62_14020</name>
</gene>
<evidence type="ECO:0000313" key="2">
    <source>
        <dbReference type="Proteomes" id="UP000267249"/>
    </source>
</evidence>
<reference evidence="1" key="1">
    <citation type="submission" date="2024-01" db="EMBL/GenBank/DDBJ databases">
        <title>De novo genome assembly and pan-genome analysis of the fast-growing Indian isolates of Synechococcus elongatus: Potential chassis for bioproduction.</title>
        <authorList>
            <person name="Jain V.S."/>
            <person name="Schubert M.G."/>
            <person name="Pritam P."/>
            <person name="Sarnaik A.P."/>
            <person name="Jaiswal D."/>
            <person name="Church G.M."/>
            <person name="Wangikar P."/>
        </authorList>
    </citation>
    <scope>NUCLEOTIDE SEQUENCE</scope>
    <source>
        <strain evidence="1">PCC 11801</strain>
    </source>
</reference>
<keyword evidence="1" id="KW-0614">Plasmid</keyword>
<dbReference type="Proteomes" id="UP000267249">
    <property type="component" value="Plasmid p11801_1"/>
</dbReference>
<keyword evidence="1" id="KW-0067">ATP-binding</keyword>
<geneLocation type="plasmid" evidence="1 2">
    <name>p11801_1</name>
</geneLocation>
<sequence length="250" mass="28808">MTIPKKQHEAFAKFFEEPTRVALRNLLKDNIGETDNLDFKEAWPESTKLAKHILAMANSGGGVIIVGIKQSDKNSLEAIGVQEIKDKSDIFKQFRSYIPSEVSLEILDFSYQDSEYEKIKNKSFQVLIVDYNPEILPLLAKKTGKEIKQNCVYIRKGTNSEEANHEELQRLINSRIETGYSSSKSLELSEHLDQLKTLDLARPRIKSKILPAGDSFLKDFFNFHHSQDYNDFVENLYHQKKRVIEREIGI</sequence>
<organism evidence="1 2">
    <name type="scientific">Synechococcus elongatus PCC 11801</name>
    <dbReference type="NCBI Taxonomy" id="2219813"/>
    <lineage>
        <taxon>Bacteria</taxon>
        <taxon>Bacillati</taxon>
        <taxon>Cyanobacteriota</taxon>
        <taxon>Cyanophyceae</taxon>
        <taxon>Synechococcales</taxon>
        <taxon>Synechococcaceae</taxon>
        <taxon>Synechococcus</taxon>
    </lineage>
</organism>
<protein>
    <submittedName>
        <fullName evidence="1">ATP-binding protein</fullName>
    </submittedName>
</protein>
<proteinExistence type="predicted"/>